<evidence type="ECO:0000256" key="2">
    <source>
        <dbReference type="PROSITE-ProRule" id="PRU00169"/>
    </source>
</evidence>
<gene>
    <name evidence="4" type="primary">hupR1</name>
    <name evidence="4" type="ORF">AQZ59_00600</name>
    <name evidence="5" type="ORF">QP858_00830</name>
</gene>
<sequence length="162" mass="18230">MKLAILIVEDEPEVRASIERDLIDFADVARIEPAEDVEDAWEVVDDIDEDGDALALVLCDHRMPGTTGVEFLVQMMDDDRTVDTRKVLVTGQADLSDTIRAVNDADLDHYIAKPWQPEELRETVRQMLTDYVEVSGINPLPHLAVLDPERAMELARDFSIAD</sequence>
<dbReference type="SMART" id="SM00448">
    <property type="entry name" value="REC"/>
    <property type="match status" value="1"/>
</dbReference>
<feature type="modified residue" description="4-aspartylphosphate" evidence="2">
    <location>
        <position position="60"/>
    </location>
</feature>
<name>A0A0W1KKY4_9ACTO</name>
<dbReference type="InterPro" id="IPR011006">
    <property type="entry name" value="CheY-like_superfamily"/>
</dbReference>
<organism evidence="4 6">
    <name type="scientific">Trueperella bernardiae</name>
    <dbReference type="NCBI Taxonomy" id="59561"/>
    <lineage>
        <taxon>Bacteria</taxon>
        <taxon>Bacillati</taxon>
        <taxon>Actinomycetota</taxon>
        <taxon>Actinomycetes</taxon>
        <taxon>Actinomycetales</taxon>
        <taxon>Actinomycetaceae</taxon>
        <taxon>Trueperella</taxon>
    </lineage>
</organism>
<dbReference type="GO" id="GO:0000160">
    <property type="term" value="P:phosphorelay signal transduction system"/>
    <property type="evidence" value="ECO:0007669"/>
    <property type="project" value="InterPro"/>
</dbReference>
<dbReference type="EMBL" id="JASPDQ010000001">
    <property type="protein sequence ID" value="MDK8601012.1"/>
    <property type="molecule type" value="Genomic_DNA"/>
</dbReference>
<dbReference type="PATRIC" id="fig|59561.3.peg.592"/>
<dbReference type="Gene3D" id="3.40.50.2300">
    <property type="match status" value="1"/>
</dbReference>
<evidence type="ECO:0000259" key="3">
    <source>
        <dbReference type="PROSITE" id="PS50110"/>
    </source>
</evidence>
<dbReference type="PROSITE" id="PS50110">
    <property type="entry name" value="RESPONSE_REGULATORY"/>
    <property type="match status" value="1"/>
</dbReference>
<dbReference type="PANTHER" id="PTHR44591:SF3">
    <property type="entry name" value="RESPONSE REGULATORY DOMAIN-CONTAINING PROTEIN"/>
    <property type="match status" value="1"/>
</dbReference>
<evidence type="ECO:0000313" key="4">
    <source>
        <dbReference type="EMBL" id="KTF04612.1"/>
    </source>
</evidence>
<dbReference type="Proteomes" id="UP000054404">
    <property type="component" value="Unassembled WGS sequence"/>
</dbReference>
<evidence type="ECO:0000313" key="5">
    <source>
        <dbReference type="EMBL" id="MDK8601012.1"/>
    </source>
</evidence>
<keyword evidence="6" id="KW-1185">Reference proteome</keyword>
<keyword evidence="1 2" id="KW-0597">Phosphoprotein</keyword>
<dbReference type="InterPro" id="IPR001789">
    <property type="entry name" value="Sig_transdc_resp-reg_receiver"/>
</dbReference>
<dbReference type="InterPro" id="IPR050595">
    <property type="entry name" value="Bact_response_regulator"/>
</dbReference>
<comment type="caution">
    <text evidence="4">The sequence shown here is derived from an EMBL/GenBank/DDBJ whole genome shotgun (WGS) entry which is preliminary data.</text>
</comment>
<dbReference type="EMBL" id="LNIZ01000002">
    <property type="protein sequence ID" value="KTF04612.1"/>
    <property type="molecule type" value="Genomic_DNA"/>
</dbReference>
<dbReference type="SUPFAM" id="SSF52172">
    <property type="entry name" value="CheY-like"/>
    <property type="match status" value="1"/>
</dbReference>
<evidence type="ECO:0000256" key="1">
    <source>
        <dbReference type="ARBA" id="ARBA00022553"/>
    </source>
</evidence>
<dbReference type="AlphaFoldDB" id="A0A0W1KKY4"/>
<feature type="domain" description="Response regulatory" evidence="3">
    <location>
        <begin position="4"/>
        <end position="128"/>
    </location>
</feature>
<reference evidence="5" key="2">
    <citation type="submission" date="2023-05" db="EMBL/GenBank/DDBJ databases">
        <title>Genomic Catalog of Human Bladder Bacteria.</title>
        <authorList>
            <person name="Du J."/>
        </authorList>
    </citation>
    <scope>NUCLEOTIDE SEQUENCE</scope>
    <source>
        <strain evidence="5">UMB1304A</strain>
    </source>
</reference>
<dbReference type="PANTHER" id="PTHR44591">
    <property type="entry name" value="STRESS RESPONSE REGULATOR PROTEIN 1"/>
    <property type="match status" value="1"/>
</dbReference>
<dbReference type="OrthoDB" id="109585at2"/>
<dbReference type="Proteomes" id="UP001225576">
    <property type="component" value="Unassembled WGS sequence"/>
</dbReference>
<dbReference type="STRING" id="59561.AQZ59_00600"/>
<proteinExistence type="predicted"/>
<reference evidence="4 6" key="1">
    <citation type="submission" date="2015-11" db="EMBL/GenBank/DDBJ databases">
        <title>Draft Genome Sequence of the Type Strain Trueperella bernardiae LCDC 89-0504T, Isolated from Blood Culture.</title>
        <authorList>
            <person name="Bernier A.-M."/>
            <person name="Bernard K."/>
        </authorList>
    </citation>
    <scope>NUCLEOTIDE SEQUENCE [LARGE SCALE GENOMIC DNA]</scope>
    <source>
        <strain evidence="4 6">LCDC 89-0504</strain>
    </source>
</reference>
<dbReference type="Pfam" id="PF00072">
    <property type="entry name" value="Response_reg"/>
    <property type="match status" value="1"/>
</dbReference>
<protein>
    <submittedName>
        <fullName evidence="4">Hydrogenase transcriptional regulatory protein hupR1</fullName>
    </submittedName>
    <submittedName>
        <fullName evidence="5">Response regulator</fullName>
    </submittedName>
</protein>
<accession>A0A0W1KKY4</accession>
<dbReference type="RefSeq" id="WP_062613003.1">
    <property type="nucleotide sequence ID" value="NZ_CALTZF010000018.1"/>
</dbReference>
<evidence type="ECO:0000313" key="6">
    <source>
        <dbReference type="Proteomes" id="UP000054404"/>
    </source>
</evidence>